<evidence type="ECO:0000313" key="4">
    <source>
        <dbReference type="Proteomes" id="UP000807716"/>
    </source>
</evidence>
<evidence type="ECO:0000256" key="1">
    <source>
        <dbReference type="SAM" id="MobiDB-lite"/>
    </source>
</evidence>
<comment type="caution">
    <text evidence="3">The sequence shown here is derived from an EMBL/GenBank/DDBJ whole genome shotgun (WGS) entry which is preliminary data.</text>
</comment>
<feature type="compositionally biased region" description="Acidic residues" evidence="1">
    <location>
        <begin position="27"/>
        <end position="38"/>
    </location>
</feature>
<feature type="compositionally biased region" description="Acidic residues" evidence="1">
    <location>
        <begin position="46"/>
        <end position="57"/>
    </location>
</feature>
<keyword evidence="4" id="KW-1185">Reference proteome</keyword>
<sequence>MSWYSSTEEEEKEEEVGEASEGMVVGDEADDGDEEGSENGEVGDKGDEEDKEDDDALLDAGNNALSAAVVVGAMAGRGRVAASAVFDDSTAGLIPLVLWFLKTRARKKKKKWVMMGKM</sequence>
<dbReference type="AlphaFoldDB" id="A0A9P6U0M9"/>
<dbReference type="EMBL" id="JAAAJB010000464">
    <property type="protein sequence ID" value="KAG0255344.1"/>
    <property type="molecule type" value="Genomic_DNA"/>
</dbReference>
<keyword evidence="2" id="KW-0472">Membrane</keyword>
<dbReference type="Proteomes" id="UP000807716">
    <property type="component" value="Unassembled WGS sequence"/>
</dbReference>
<reference evidence="3" key="1">
    <citation type="journal article" date="2020" name="Fungal Divers.">
        <title>Resolving the Mortierellaceae phylogeny through synthesis of multi-gene phylogenetics and phylogenomics.</title>
        <authorList>
            <person name="Vandepol N."/>
            <person name="Liber J."/>
            <person name="Desiro A."/>
            <person name="Na H."/>
            <person name="Kennedy M."/>
            <person name="Barry K."/>
            <person name="Grigoriev I.V."/>
            <person name="Miller A.N."/>
            <person name="O'Donnell K."/>
            <person name="Stajich J.E."/>
            <person name="Bonito G."/>
        </authorList>
    </citation>
    <scope>NUCLEOTIDE SEQUENCE</scope>
    <source>
        <strain evidence="3">BC1065</strain>
    </source>
</reference>
<keyword evidence="2" id="KW-0812">Transmembrane</keyword>
<feature type="region of interest" description="Disordered" evidence="1">
    <location>
        <begin position="1"/>
        <end position="59"/>
    </location>
</feature>
<name>A0A9P6U0M9_9FUNG</name>
<evidence type="ECO:0000256" key="2">
    <source>
        <dbReference type="SAM" id="Phobius"/>
    </source>
</evidence>
<evidence type="ECO:0000313" key="3">
    <source>
        <dbReference type="EMBL" id="KAG0255344.1"/>
    </source>
</evidence>
<proteinExistence type="predicted"/>
<keyword evidence="2" id="KW-1133">Transmembrane helix</keyword>
<protein>
    <submittedName>
        <fullName evidence="3">Uncharacterized protein</fullName>
    </submittedName>
</protein>
<gene>
    <name evidence="3" type="ORF">DFQ27_006306</name>
</gene>
<feature type="compositionally biased region" description="Acidic residues" evidence="1">
    <location>
        <begin position="7"/>
        <end position="18"/>
    </location>
</feature>
<organism evidence="3 4">
    <name type="scientific">Actinomortierella ambigua</name>
    <dbReference type="NCBI Taxonomy" id="1343610"/>
    <lineage>
        <taxon>Eukaryota</taxon>
        <taxon>Fungi</taxon>
        <taxon>Fungi incertae sedis</taxon>
        <taxon>Mucoromycota</taxon>
        <taxon>Mortierellomycotina</taxon>
        <taxon>Mortierellomycetes</taxon>
        <taxon>Mortierellales</taxon>
        <taxon>Mortierellaceae</taxon>
        <taxon>Actinomortierella</taxon>
    </lineage>
</organism>
<accession>A0A9P6U0M9</accession>
<feature type="transmembrane region" description="Helical" evidence="2">
    <location>
        <begin position="80"/>
        <end position="101"/>
    </location>
</feature>